<evidence type="ECO:0000256" key="7">
    <source>
        <dbReference type="SAM" id="Phobius"/>
    </source>
</evidence>
<dbReference type="PANTHER" id="PTHR30462:SF2">
    <property type="entry name" value="INTERMEMBRANE TRANSPORT PROTEIN PQIB"/>
    <property type="match status" value="1"/>
</dbReference>
<dbReference type="AlphaFoldDB" id="A0A3P3D7A7"/>
<accession>A0A3P3D7A7</accession>
<sequence length="692" mass="73294">MSHIPPMQTTPPKPSFWRNLSPVWLVPILAVVISLGIAWRSYNDRGTLIEIIFQNAGGVVARETAVRLRDVPIGVVEEVRFSGDLSHVVVAARIAKGVAANIPENAQFWIVRPEVSARGISGLSTVLSGVYVETAFTPATGSDVRSFNGLEAAPLLMPGREGRRITLRAADGNRLTPGAPVLYRGIQVGHIEAPRLIDGAEGVWVDAFVEAPYDMRLTTAARFWDTSGFSVSFGTSGLRLGVGNLASILTGGIAFDSVSSSGEPLGEGAVFELYTDEGTARSSVLTGVDANALRLTVEFDQSVQGLTSGSDVRYRGLVVGQVSGVSARVVEDEGQVKVRMQAAIALNPEAMGLEPGSGPEALKDFLATQVRSGLRARLAPARLIGSALVIELVDLPETPPAELREIPDGLPILPTVYANLPDFSATAQGLLERVNRLPIEGVMEQAISLMSAAEQLVSQESTRAIPETARALLEEGRKLLSNEKIQQLPGEAVSVLTDIRAILTSFTEQEGTERLIAALQSVEDAATGLTEVTAEVPPVLTDLRGVLEKVRQLKAEELVEAATSLVKGADQFVRSEDTQALSPALSGALQEVEAVLSELRAGGTVENVNGTLSSARDAADAVALAAKDLPALAGRLDRLVGQAEALVSAYGARSPVNDELLSALREARATARVFSQLARAIERNPNSLLFGR</sequence>
<gene>
    <name evidence="9" type="ORF">EG244_19635</name>
</gene>
<keyword evidence="6 7" id="KW-0472">Membrane</keyword>
<name>A0A3P3D7A7_9RHOB</name>
<comment type="caution">
    <text evidence="9">The sequence shown here is derived from an EMBL/GenBank/DDBJ whole genome shotgun (WGS) entry which is preliminary data.</text>
</comment>
<evidence type="ECO:0000256" key="2">
    <source>
        <dbReference type="ARBA" id="ARBA00022475"/>
    </source>
</evidence>
<evidence type="ECO:0000259" key="8">
    <source>
        <dbReference type="Pfam" id="PF02470"/>
    </source>
</evidence>
<keyword evidence="3" id="KW-0997">Cell inner membrane</keyword>
<dbReference type="EMBL" id="RRAZ01000062">
    <property type="protein sequence ID" value="RRH68318.1"/>
    <property type="molecule type" value="Genomic_DNA"/>
</dbReference>
<evidence type="ECO:0000313" key="9">
    <source>
        <dbReference type="EMBL" id="RRH68318.1"/>
    </source>
</evidence>
<evidence type="ECO:0000256" key="6">
    <source>
        <dbReference type="ARBA" id="ARBA00023136"/>
    </source>
</evidence>
<organism evidence="9 10">
    <name type="scientific">Falsigemmobacter faecalis</name>
    <dbReference type="NCBI Taxonomy" id="2488730"/>
    <lineage>
        <taxon>Bacteria</taxon>
        <taxon>Pseudomonadati</taxon>
        <taxon>Pseudomonadota</taxon>
        <taxon>Alphaproteobacteria</taxon>
        <taxon>Rhodobacterales</taxon>
        <taxon>Paracoccaceae</taxon>
        <taxon>Falsigemmobacter</taxon>
    </lineage>
</organism>
<dbReference type="InterPro" id="IPR003399">
    <property type="entry name" value="Mce/MlaD"/>
</dbReference>
<reference evidence="9 10" key="1">
    <citation type="submission" date="2018-11" db="EMBL/GenBank/DDBJ databases">
        <title>Gemmobacter sp. nov., YIM 102744-1 draft genome.</title>
        <authorList>
            <person name="Li G."/>
            <person name="Jiang Y."/>
        </authorList>
    </citation>
    <scope>NUCLEOTIDE SEQUENCE [LARGE SCALE GENOMIC DNA]</scope>
    <source>
        <strain evidence="9 10">YIM 102744-1</strain>
    </source>
</reference>
<feature type="domain" description="Mce/MlaD" evidence="8">
    <location>
        <begin position="46"/>
        <end position="133"/>
    </location>
</feature>
<protein>
    <submittedName>
        <fullName evidence="9">MCE family protein</fullName>
    </submittedName>
</protein>
<dbReference type="Pfam" id="PF02470">
    <property type="entry name" value="MlaD"/>
    <property type="match status" value="3"/>
</dbReference>
<keyword evidence="5 7" id="KW-1133">Transmembrane helix</keyword>
<evidence type="ECO:0000256" key="1">
    <source>
        <dbReference type="ARBA" id="ARBA00004533"/>
    </source>
</evidence>
<comment type="subcellular location">
    <subcellularLocation>
        <location evidence="1">Cell inner membrane</location>
    </subcellularLocation>
</comment>
<keyword evidence="4 7" id="KW-0812">Transmembrane</keyword>
<dbReference type="OrthoDB" id="9806984at2"/>
<dbReference type="PANTHER" id="PTHR30462">
    <property type="entry name" value="INTERMEMBRANE TRANSPORT PROTEIN PQIB-RELATED"/>
    <property type="match status" value="1"/>
</dbReference>
<dbReference type="RefSeq" id="WP_124966849.1">
    <property type="nucleotide sequence ID" value="NZ_RRAZ01000062.1"/>
</dbReference>
<keyword evidence="10" id="KW-1185">Reference proteome</keyword>
<keyword evidence="2" id="KW-1003">Cell membrane</keyword>
<evidence type="ECO:0000313" key="10">
    <source>
        <dbReference type="Proteomes" id="UP000282125"/>
    </source>
</evidence>
<feature type="transmembrane region" description="Helical" evidence="7">
    <location>
        <begin position="20"/>
        <end position="39"/>
    </location>
</feature>
<dbReference type="GO" id="GO:0005886">
    <property type="term" value="C:plasma membrane"/>
    <property type="evidence" value="ECO:0007669"/>
    <property type="project" value="UniProtKB-SubCell"/>
</dbReference>
<evidence type="ECO:0000256" key="4">
    <source>
        <dbReference type="ARBA" id="ARBA00022692"/>
    </source>
</evidence>
<feature type="domain" description="Mce/MlaD" evidence="8">
    <location>
        <begin position="293"/>
        <end position="384"/>
    </location>
</feature>
<feature type="domain" description="Mce/MlaD" evidence="8">
    <location>
        <begin position="162"/>
        <end position="220"/>
    </location>
</feature>
<evidence type="ECO:0000256" key="5">
    <source>
        <dbReference type="ARBA" id="ARBA00022989"/>
    </source>
</evidence>
<dbReference type="Proteomes" id="UP000282125">
    <property type="component" value="Unassembled WGS sequence"/>
</dbReference>
<proteinExistence type="predicted"/>
<evidence type="ECO:0000256" key="3">
    <source>
        <dbReference type="ARBA" id="ARBA00022519"/>
    </source>
</evidence>
<dbReference type="InterPro" id="IPR051800">
    <property type="entry name" value="PqiA-PqiB_transport"/>
</dbReference>